<evidence type="ECO:0000256" key="2">
    <source>
        <dbReference type="ARBA" id="ARBA00022448"/>
    </source>
</evidence>
<keyword evidence="2" id="KW-0813">Transport</keyword>
<comment type="caution">
    <text evidence="9">The sequence shown here is derived from an EMBL/GenBank/DDBJ whole genome shotgun (WGS) entry which is preliminary data.</text>
</comment>
<keyword evidence="3" id="KW-1003">Cell membrane</keyword>
<feature type="transmembrane region" description="Helical" evidence="8">
    <location>
        <begin position="7"/>
        <end position="26"/>
    </location>
</feature>
<reference evidence="9" key="2">
    <citation type="journal article" date="2021" name="PeerJ">
        <title>Extensive microbial diversity within the chicken gut microbiome revealed by metagenomics and culture.</title>
        <authorList>
            <person name="Gilroy R."/>
            <person name="Ravi A."/>
            <person name="Getino M."/>
            <person name="Pursley I."/>
            <person name="Horton D.L."/>
            <person name="Alikhan N.F."/>
            <person name="Baker D."/>
            <person name="Gharbi K."/>
            <person name="Hall N."/>
            <person name="Watson M."/>
            <person name="Adriaenssens E.M."/>
            <person name="Foster-Nyarko E."/>
            <person name="Jarju S."/>
            <person name="Secka A."/>
            <person name="Antonio M."/>
            <person name="Oren A."/>
            <person name="Chaudhuri R.R."/>
            <person name="La Ragione R."/>
            <person name="Hildebrand F."/>
            <person name="Pallen M.J."/>
        </authorList>
    </citation>
    <scope>NUCLEOTIDE SEQUENCE</scope>
    <source>
        <strain evidence="9">F6-4510</strain>
    </source>
</reference>
<dbReference type="GO" id="GO:0006835">
    <property type="term" value="P:dicarboxylic acid transport"/>
    <property type="evidence" value="ECO:0007669"/>
    <property type="project" value="TreeGrafter"/>
</dbReference>
<sequence>MSKKKLSLATYIFIGLLIGIVLGFLMKQLPSGTFRDTILVGGIIKFIGNGFINLIKMIVVPLVFCSLSYAVCDMSDFKKLGRISFKTITFYLATTALAVTIATILGLVLKPGAGLDLSQLIQGDYDISNSKPIVDMLLEILPTNPIKAMAEGNLLQIIVFALFFGVSVALIGEKGKILVNILDALNECVLKIVTMVMYVAPIGVCALIANTVYSVGLESLVSVAKMIGVVAIGMLIHSFVVYSGLLKVFTGLPVRKFLKEYSTVATVTFTTSSSNASLPVSMEAMEKLGVDKSVYSFTLPLGATINMDGTAIMQGVAAVFIAQVYGMDMSIQMILSVILTAVLASIGTAGAPGVGMITLAMVLESAGLPVDGIALIIGFDRILDMMRTTVNVMGDCVCSVIVADSEKELDREKYINC</sequence>
<proteinExistence type="predicted"/>
<keyword evidence="6 8" id="KW-1133">Transmembrane helix</keyword>
<dbReference type="Proteomes" id="UP000823611">
    <property type="component" value="Unassembled WGS sequence"/>
</dbReference>
<dbReference type="GO" id="GO:0015293">
    <property type="term" value="F:symporter activity"/>
    <property type="evidence" value="ECO:0007669"/>
    <property type="project" value="UniProtKB-KW"/>
</dbReference>
<evidence type="ECO:0000256" key="3">
    <source>
        <dbReference type="ARBA" id="ARBA00022475"/>
    </source>
</evidence>
<dbReference type="InterPro" id="IPR036458">
    <property type="entry name" value="Na:dicarbo_symporter_sf"/>
</dbReference>
<evidence type="ECO:0000256" key="7">
    <source>
        <dbReference type="ARBA" id="ARBA00023136"/>
    </source>
</evidence>
<name>A0A9D9H4Q1_9FIRM</name>
<gene>
    <name evidence="9" type="ORF">IAC55_07250</name>
</gene>
<dbReference type="GO" id="GO:0005886">
    <property type="term" value="C:plasma membrane"/>
    <property type="evidence" value="ECO:0007669"/>
    <property type="project" value="UniProtKB-SubCell"/>
</dbReference>
<keyword evidence="5" id="KW-0769">Symport</keyword>
<accession>A0A9D9H4Q1</accession>
<reference evidence="9" key="1">
    <citation type="submission" date="2020-10" db="EMBL/GenBank/DDBJ databases">
        <authorList>
            <person name="Gilroy R."/>
        </authorList>
    </citation>
    <scope>NUCLEOTIDE SEQUENCE</scope>
    <source>
        <strain evidence="9">F6-4510</strain>
    </source>
</reference>
<comment type="subcellular location">
    <subcellularLocation>
        <location evidence="1">Cell membrane</location>
        <topology evidence="1">Multi-pass membrane protein</topology>
    </subcellularLocation>
</comment>
<feature type="transmembrane region" description="Helical" evidence="8">
    <location>
        <begin position="154"/>
        <end position="172"/>
    </location>
</feature>
<organism evidence="9 10">
    <name type="scientific">Candidatus Fimicola merdigallinarum</name>
    <dbReference type="NCBI Taxonomy" id="2840819"/>
    <lineage>
        <taxon>Bacteria</taxon>
        <taxon>Bacillati</taxon>
        <taxon>Bacillota</taxon>
        <taxon>Clostridia</taxon>
        <taxon>Lachnospirales</taxon>
        <taxon>Lachnospiraceae</taxon>
        <taxon>Lachnospiraceae incertae sedis</taxon>
        <taxon>Candidatus Fimicola</taxon>
    </lineage>
</organism>
<evidence type="ECO:0000256" key="1">
    <source>
        <dbReference type="ARBA" id="ARBA00004651"/>
    </source>
</evidence>
<evidence type="ECO:0000256" key="8">
    <source>
        <dbReference type="SAM" id="Phobius"/>
    </source>
</evidence>
<dbReference type="PRINTS" id="PR00173">
    <property type="entry name" value="EDTRNSPORT"/>
</dbReference>
<protein>
    <submittedName>
        <fullName evidence="9">Dicarboxylate/amino acid:cation symporter</fullName>
    </submittedName>
</protein>
<dbReference type="PANTHER" id="PTHR42865">
    <property type="entry name" value="PROTON/GLUTAMATE-ASPARTATE SYMPORTER"/>
    <property type="match status" value="1"/>
</dbReference>
<dbReference type="Gene3D" id="1.10.3860.10">
    <property type="entry name" value="Sodium:dicarboxylate symporter"/>
    <property type="match status" value="1"/>
</dbReference>
<dbReference type="SUPFAM" id="SSF118215">
    <property type="entry name" value="Proton glutamate symport protein"/>
    <property type="match status" value="1"/>
</dbReference>
<feature type="transmembrane region" description="Helical" evidence="8">
    <location>
        <begin position="88"/>
        <end position="109"/>
    </location>
</feature>
<keyword evidence="4 8" id="KW-0812">Transmembrane</keyword>
<feature type="transmembrane region" description="Helical" evidence="8">
    <location>
        <begin position="357"/>
        <end position="379"/>
    </location>
</feature>
<dbReference type="AlphaFoldDB" id="A0A9D9H4Q1"/>
<dbReference type="PANTHER" id="PTHR42865:SF7">
    <property type="entry name" value="PROTON_GLUTAMATE-ASPARTATE SYMPORTER"/>
    <property type="match status" value="1"/>
</dbReference>
<evidence type="ECO:0000313" key="9">
    <source>
        <dbReference type="EMBL" id="MBO8435097.1"/>
    </source>
</evidence>
<dbReference type="EMBL" id="JADIMX010000133">
    <property type="protein sequence ID" value="MBO8435097.1"/>
    <property type="molecule type" value="Genomic_DNA"/>
</dbReference>
<dbReference type="FunFam" id="1.10.3860.10:FF:000001">
    <property type="entry name" value="C4-dicarboxylate transport protein"/>
    <property type="match status" value="1"/>
</dbReference>
<evidence type="ECO:0000313" key="10">
    <source>
        <dbReference type="Proteomes" id="UP000823611"/>
    </source>
</evidence>
<feature type="transmembrane region" description="Helical" evidence="8">
    <location>
        <begin position="227"/>
        <end position="249"/>
    </location>
</feature>
<evidence type="ECO:0000256" key="6">
    <source>
        <dbReference type="ARBA" id="ARBA00022989"/>
    </source>
</evidence>
<evidence type="ECO:0000256" key="5">
    <source>
        <dbReference type="ARBA" id="ARBA00022847"/>
    </source>
</evidence>
<dbReference type="Pfam" id="PF00375">
    <property type="entry name" value="SDF"/>
    <property type="match status" value="1"/>
</dbReference>
<feature type="transmembrane region" description="Helical" evidence="8">
    <location>
        <begin position="333"/>
        <end position="351"/>
    </location>
</feature>
<keyword evidence="7 8" id="KW-0472">Membrane</keyword>
<dbReference type="InterPro" id="IPR001991">
    <property type="entry name" value="Na-dicarboxylate_symporter"/>
</dbReference>
<feature type="transmembrane region" description="Helical" evidence="8">
    <location>
        <begin position="192"/>
        <end position="215"/>
    </location>
</feature>
<evidence type="ECO:0000256" key="4">
    <source>
        <dbReference type="ARBA" id="ARBA00022692"/>
    </source>
</evidence>
<feature type="transmembrane region" description="Helical" evidence="8">
    <location>
        <begin position="46"/>
        <end position="67"/>
    </location>
</feature>